<dbReference type="UniPathway" id="UPA00782"/>
<evidence type="ECO:0000256" key="5">
    <source>
        <dbReference type="ARBA" id="ARBA00023231"/>
    </source>
</evidence>
<dbReference type="PANTHER" id="PTHR33712:SF7">
    <property type="entry name" value="LIGHT-INDEPENDENT PROTOCHLOROPHYLLIDE REDUCTASE SUBUNIT B"/>
    <property type="match status" value="1"/>
</dbReference>
<dbReference type="GO" id="GO:0065003">
    <property type="term" value="P:protein-containing complex assembly"/>
    <property type="evidence" value="ECO:0007669"/>
    <property type="project" value="InterPro"/>
</dbReference>
<comment type="function">
    <text evidence="1">This protein may play a role in the biosynthesis of the prosthetic group of nitrogenase (FeMo cofactor).</text>
</comment>
<feature type="domain" description="Nitrogenase/oxidoreductase component 1" evidence="7">
    <location>
        <begin position="19"/>
        <end position="426"/>
    </location>
</feature>
<dbReference type="Proteomes" id="UP000249135">
    <property type="component" value="Unassembled WGS sequence"/>
</dbReference>
<evidence type="ECO:0000256" key="6">
    <source>
        <dbReference type="RuleBase" id="RU004021"/>
    </source>
</evidence>
<comment type="caution">
    <text evidence="8">The sequence shown here is derived from an EMBL/GenBank/DDBJ whole genome shotgun (WGS) entry which is preliminary data.</text>
</comment>
<dbReference type="PANTHER" id="PTHR33712">
    <property type="entry name" value="LIGHT-INDEPENDENT PROTOCHLOROPHYLLIDE REDUCTASE SUBUNIT B"/>
    <property type="match status" value="1"/>
</dbReference>
<dbReference type="PROSITE" id="PS00699">
    <property type="entry name" value="NITROGENASE_1_1"/>
    <property type="match status" value="1"/>
</dbReference>
<keyword evidence="5 6" id="KW-0535">Nitrogen fixation</keyword>
<evidence type="ECO:0000313" key="8">
    <source>
        <dbReference type="EMBL" id="PZQ70674.1"/>
    </source>
</evidence>
<reference evidence="8 9" key="1">
    <citation type="submission" date="2017-08" db="EMBL/GenBank/DDBJ databases">
        <title>Infants hospitalized years apart are colonized by the same room-sourced microbial strains.</title>
        <authorList>
            <person name="Brooks B."/>
            <person name="Olm M.R."/>
            <person name="Firek B.A."/>
            <person name="Baker R."/>
            <person name="Thomas B.C."/>
            <person name="Morowitz M.J."/>
            <person name="Banfield J.F."/>
        </authorList>
    </citation>
    <scope>NUCLEOTIDE SEQUENCE [LARGE SCALE GENOMIC DNA]</scope>
    <source>
        <strain evidence="8">S2_005_003_R2_41</strain>
    </source>
</reference>
<evidence type="ECO:0000256" key="1">
    <source>
        <dbReference type="ARBA" id="ARBA00003171"/>
    </source>
</evidence>
<dbReference type="SUPFAM" id="SSF53807">
    <property type="entry name" value="Helical backbone' metal receptor"/>
    <property type="match status" value="1"/>
</dbReference>
<organism evidence="8 9">
    <name type="scientific">Variovorax paradoxus</name>
    <dbReference type="NCBI Taxonomy" id="34073"/>
    <lineage>
        <taxon>Bacteria</taxon>
        <taxon>Pseudomonadati</taxon>
        <taxon>Pseudomonadota</taxon>
        <taxon>Betaproteobacteria</taxon>
        <taxon>Burkholderiales</taxon>
        <taxon>Comamonadaceae</taxon>
        <taxon>Variovorax</taxon>
    </lineage>
</organism>
<dbReference type="EMBL" id="QFPP01000264">
    <property type="protein sequence ID" value="PZQ70674.1"/>
    <property type="molecule type" value="Genomic_DNA"/>
</dbReference>
<dbReference type="InterPro" id="IPR000318">
    <property type="entry name" value="Nase_comp1_CS"/>
</dbReference>
<dbReference type="InterPro" id="IPR005975">
    <property type="entry name" value="Nase_Mo-Fe_CF"/>
</dbReference>
<gene>
    <name evidence="8" type="ORF">DI563_18290</name>
</gene>
<dbReference type="Gene3D" id="6.10.250.1090">
    <property type="match status" value="1"/>
</dbReference>
<comment type="pathway">
    <text evidence="2">Cofactor biosynthesis; Fe-Mo cofactor biosynthesis.</text>
</comment>
<dbReference type="Pfam" id="PF00148">
    <property type="entry name" value="Oxidored_nitro"/>
    <property type="match status" value="1"/>
</dbReference>
<dbReference type="GO" id="GO:0016163">
    <property type="term" value="F:nitrogenase activity"/>
    <property type="evidence" value="ECO:0007669"/>
    <property type="project" value="InterPro"/>
</dbReference>
<evidence type="ECO:0000256" key="2">
    <source>
        <dbReference type="ARBA" id="ARBA00005155"/>
    </source>
</evidence>
<dbReference type="InterPro" id="IPR000510">
    <property type="entry name" value="Nase/OxRdtase_comp1"/>
</dbReference>
<proteinExistence type="inferred from homology"/>
<evidence type="ECO:0000313" key="9">
    <source>
        <dbReference type="Proteomes" id="UP000249135"/>
    </source>
</evidence>
<protein>
    <recommendedName>
        <fullName evidence="4">Nitrogenase iron-molybdenum cofactor biosynthesis protein NifN</fullName>
    </recommendedName>
</protein>
<dbReference type="InterPro" id="IPR050152">
    <property type="entry name" value="ChlB/BchB/BchZ"/>
</dbReference>
<evidence type="ECO:0000256" key="4">
    <source>
        <dbReference type="ARBA" id="ARBA00013282"/>
    </source>
</evidence>
<evidence type="ECO:0000256" key="3">
    <source>
        <dbReference type="ARBA" id="ARBA00011002"/>
    </source>
</evidence>
<dbReference type="CDD" id="cd01966">
    <property type="entry name" value="Nitrogenase_NifN_1"/>
    <property type="match status" value="1"/>
</dbReference>
<accession>A0A2W5Q0I1</accession>
<dbReference type="AlphaFoldDB" id="A0A2W5Q0I1"/>
<dbReference type="Gene3D" id="3.40.50.1980">
    <property type="entry name" value="Nitrogenase molybdenum iron protein domain"/>
    <property type="match status" value="3"/>
</dbReference>
<evidence type="ECO:0000259" key="7">
    <source>
        <dbReference type="Pfam" id="PF00148"/>
    </source>
</evidence>
<comment type="similarity">
    <text evidence="3 6">Belongs to the NifD/NifK/NifE/NifN family.</text>
</comment>
<sequence length="475" mass="50446">MANVVESKKACAVNPLKMSQPLGASFAFMGLDACMPVMHGSQGCTSFGLVLLVRHFKEAIPLQTTAMNEVTTILGGYENVESALLNIRKRAAPRVIAICSTGLTETKGDDVAGYLVTARKRKPELEDTALVYVSTPDYVGAFEDGYRHAVTGIVKALAQPQRRRADLVSLIPGSHLSPGDIEELREIVEGYGLEPIVLPDVSGSLDGHIAPDWRGTTLGGTTLEQIRAAGGSAFVLGVGEQTREGCEALAGIADAPHEVFERLTGLECNDRFHQRLAQISGRPVPAKYRRQRSQLLDAMLDGHFYTGGVKVAIGAEPDLLLAVGSLLHEMGAELKVCVSTTQSAAHALLPAETVVIGDLEDMERAAAEAGCDLLVTHAHGRQMAERLGKPFLRMGFPVFDRVGNAHRRQVGYRGTMNLIFEVANMMIEQIPHHHAGDWPLTAEAERAAAPAAATAGCGTGCGCGSGDHAMAAASA</sequence>
<dbReference type="NCBIfam" id="TIGR01285">
    <property type="entry name" value="nifN"/>
    <property type="match status" value="1"/>
</dbReference>
<name>A0A2W5Q0I1_VARPD</name>